<sequence>MSYSEKEALNQIPEASSWPKFSGKGEYDHMELIDYIYGLFIDVTSIPGYWITARLNTEFKGHASIWHTEMKEVHGRRNWPLWKSQIIQKVQQWYLNMAEDHLEHAVKCRFKQSCTLDDIVNTLQDVRKRRNIGKYSPYKSSGFREKPPFRVEFKDNPRERVSEMTKKKNSCPNCGSTDHYANDYLKAKKKVYAIEKVPEDSGSDSMGDAIGEESDEEQDQREEFLVEYQEETPPETKQIHYTTKGRGYIHGTATRMTVCIENAQHPLIIESGAHCSIVAQNYLDHNFPNWEKQILPNKANNFKSESGKMKSIGTIIKEMPIPHRKGNIRLNPEFVVLEDAHIQGFLLGTDYQRTYGIVIYNSKNRIIAIGTNKEKKFSLDPLEELLNDFREGQFSTTLTSKIRGHDIKLYLDVERPYPPMLRRPPCPASLEARKYIEKNINELLEMDVIRKIGHNEIVENTTPVLIT</sequence>
<keyword evidence="3" id="KW-1185">Reference proteome</keyword>
<name>A0A9Q3I3G5_9BASI</name>
<accession>A0A9Q3I3G5</accession>
<feature type="compositionally biased region" description="Acidic residues" evidence="1">
    <location>
        <begin position="210"/>
        <end position="219"/>
    </location>
</feature>
<dbReference type="Proteomes" id="UP000765509">
    <property type="component" value="Unassembled WGS sequence"/>
</dbReference>
<reference evidence="2" key="1">
    <citation type="submission" date="2021-03" db="EMBL/GenBank/DDBJ databases">
        <title>Draft genome sequence of rust myrtle Austropuccinia psidii MF-1, a brazilian biotype.</title>
        <authorList>
            <person name="Quecine M.C."/>
            <person name="Pachon D.M.R."/>
            <person name="Bonatelli M.L."/>
            <person name="Correr F.H."/>
            <person name="Franceschini L.M."/>
            <person name="Leite T.F."/>
            <person name="Margarido G.R.A."/>
            <person name="Almeida C.A."/>
            <person name="Ferrarezi J.A."/>
            <person name="Labate C.A."/>
        </authorList>
    </citation>
    <scope>NUCLEOTIDE SEQUENCE</scope>
    <source>
        <strain evidence="2">MF-1</strain>
    </source>
</reference>
<protein>
    <submittedName>
        <fullName evidence="2">Uncharacterized protein</fullName>
    </submittedName>
</protein>
<evidence type="ECO:0000313" key="2">
    <source>
        <dbReference type="EMBL" id="MBW0525912.1"/>
    </source>
</evidence>
<dbReference type="AlphaFoldDB" id="A0A9Q3I3G5"/>
<gene>
    <name evidence="2" type="ORF">O181_065627</name>
</gene>
<dbReference type="EMBL" id="AVOT02032190">
    <property type="protein sequence ID" value="MBW0525912.1"/>
    <property type="molecule type" value="Genomic_DNA"/>
</dbReference>
<organism evidence="2 3">
    <name type="scientific">Austropuccinia psidii MF-1</name>
    <dbReference type="NCBI Taxonomy" id="1389203"/>
    <lineage>
        <taxon>Eukaryota</taxon>
        <taxon>Fungi</taxon>
        <taxon>Dikarya</taxon>
        <taxon>Basidiomycota</taxon>
        <taxon>Pucciniomycotina</taxon>
        <taxon>Pucciniomycetes</taxon>
        <taxon>Pucciniales</taxon>
        <taxon>Sphaerophragmiaceae</taxon>
        <taxon>Austropuccinia</taxon>
    </lineage>
</organism>
<evidence type="ECO:0000256" key="1">
    <source>
        <dbReference type="SAM" id="MobiDB-lite"/>
    </source>
</evidence>
<evidence type="ECO:0000313" key="3">
    <source>
        <dbReference type="Proteomes" id="UP000765509"/>
    </source>
</evidence>
<dbReference type="Gene3D" id="2.40.70.10">
    <property type="entry name" value="Acid Proteases"/>
    <property type="match status" value="1"/>
</dbReference>
<proteinExistence type="predicted"/>
<comment type="caution">
    <text evidence="2">The sequence shown here is derived from an EMBL/GenBank/DDBJ whole genome shotgun (WGS) entry which is preliminary data.</text>
</comment>
<dbReference type="InterPro" id="IPR021109">
    <property type="entry name" value="Peptidase_aspartic_dom_sf"/>
</dbReference>
<feature type="region of interest" description="Disordered" evidence="1">
    <location>
        <begin position="198"/>
        <end position="219"/>
    </location>
</feature>